<dbReference type="Proteomes" id="UP000737018">
    <property type="component" value="Unassembled WGS sequence"/>
</dbReference>
<reference evidence="6" key="1">
    <citation type="submission" date="2020-03" db="EMBL/GenBank/DDBJ databases">
        <title>Castanea mollissima Vanexum genome sequencing.</title>
        <authorList>
            <person name="Staton M."/>
        </authorList>
    </citation>
    <scope>NUCLEOTIDE SEQUENCE</scope>
    <source>
        <tissue evidence="6">Leaf</tissue>
    </source>
</reference>
<sequence>MSFNCFLIDLCHNLIVCRIIICLILKGELLESTTVGDMAHKPAYFVPDSMSVRNLLREFRIRKVHMAVVLNEYGKTVGIVTLEDVVEEIVGEIFDENDSNEEIQKKTGYIVMRAEGVFDVDANTSIDQLSEDLNVKMPEGHQYETVSGFICEAFGYIPRTGESIKVILEKANQEENHESKSDHQDQKEKEYIFKLEILAGNARKISAVRFERIDNDETMLETKEVTRLFPKIMKRKWNSGEDSDSTEYDDDLSPRRPDDGLSIEHEDDHDSHGSN</sequence>
<keyword evidence="2 3" id="KW-0129">CBS domain</keyword>
<keyword evidence="7" id="KW-1185">Reference proteome</keyword>
<feature type="compositionally biased region" description="Acidic residues" evidence="4">
    <location>
        <begin position="241"/>
        <end position="251"/>
    </location>
</feature>
<comment type="caution">
    <text evidence="6">The sequence shown here is derived from an EMBL/GenBank/DDBJ whole genome shotgun (WGS) entry which is preliminary data.</text>
</comment>
<dbReference type="Pfam" id="PF03471">
    <property type="entry name" value="CorC_HlyC"/>
    <property type="match status" value="1"/>
</dbReference>
<feature type="compositionally biased region" description="Basic and acidic residues" evidence="4">
    <location>
        <begin position="252"/>
        <end position="275"/>
    </location>
</feature>
<dbReference type="InterPro" id="IPR044751">
    <property type="entry name" value="Ion_transp-like_CBS"/>
</dbReference>
<feature type="domain" description="CBS" evidence="5">
    <location>
        <begin position="38"/>
        <end position="96"/>
    </location>
</feature>
<dbReference type="AlphaFoldDB" id="A0A8J4QGU2"/>
<dbReference type="PANTHER" id="PTHR22777">
    <property type="entry name" value="HEMOLYSIN-RELATED"/>
    <property type="match status" value="1"/>
</dbReference>
<dbReference type="Gene3D" id="3.90.1280.20">
    <property type="match status" value="1"/>
</dbReference>
<evidence type="ECO:0000256" key="3">
    <source>
        <dbReference type="PROSITE-ProRule" id="PRU00703"/>
    </source>
</evidence>
<dbReference type="InterPro" id="IPR005170">
    <property type="entry name" value="Transptr-assoc_dom"/>
</dbReference>
<dbReference type="InterPro" id="IPR036318">
    <property type="entry name" value="FAD-bd_PCMH-like_sf"/>
</dbReference>
<evidence type="ECO:0000313" key="7">
    <source>
        <dbReference type="Proteomes" id="UP000737018"/>
    </source>
</evidence>
<dbReference type="EMBL" id="JRKL02005441">
    <property type="protein sequence ID" value="KAF3950463.1"/>
    <property type="molecule type" value="Genomic_DNA"/>
</dbReference>
<dbReference type="Gene3D" id="3.30.465.10">
    <property type="match status" value="1"/>
</dbReference>
<gene>
    <name evidence="6" type="ORF">CMV_023788</name>
</gene>
<keyword evidence="1" id="KW-0677">Repeat</keyword>
<dbReference type="SUPFAM" id="SSF56176">
    <property type="entry name" value="FAD-binding/transporter-associated domain-like"/>
    <property type="match status" value="1"/>
</dbReference>
<dbReference type="CDD" id="cd04590">
    <property type="entry name" value="CBS_pair_CorC_HlyC_assoc"/>
    <property type="match status" value="1"/>
</dbReference>
<dbReference type="InterPro" id="IPR000644">
    <property type="entry name" value="CBS_dom"/>
</dbReference>
<feature type="region of interest" description="Disordered" evidence="4">
    <location>
        <begin position="236"/>
        <end position="275"/>
    </location>
</feature>
<dbReference type="OrthoDB" id="5353557at2759"/>
<evidence type="ECO:0000256" key="4">
    <source>
        <dbReference type="SAM" id="MobiDB-lite"/>
    </source>
</evidence>
<dbReference type="InterPro" id="IPR046342">
    <property type="entry name" value="CBS_dom_sf"/>
</dbReference>
<dbReference type="PROSITE" id="PS51371">
    <property type="entry name" value="CBS"/>
    <property type="match status" value="1"/>
</dbReference>
<evidence type="ECO:0000256" key="2">
    <source>
        <dbReference type="ARBA" id="ARBA00023122"/>
    </source>
</evidence>
<dbReference type="GO" id="GO:0050660">
    <property type="term" value="F:flavin adenine dinucleotide binding"/>
    <property type="evidence" value="ECO:0007669"/>
    <property type="project" value="InterPro"/>
</dbReference>
<dbReference type="PANTHER" id="PTHR22777:SF17">
    <property type="entry name" value="UPF0053 PROTEIN SLL0260"/>
    <property type="match status" value="1"/>
</dbReference>
<organism evidence="6 7">
    <name type="scientific">Castanea mollissima</name>
    <name type="common">Chinese chestnut</name>
    <dbReference type="NCBI Taxonomy" id="60419"/>
    <lineage>
        <taxon>Eukaryota</taxon>
        <taxon>Viridiplantae</taxon>
        <taxon>Streptophyta</taxon>
        <taxon>Embryophyta</taxon>
        <taxon>Tracheophyta</taxon>
        <taxon>Spermatophyta</taxon>
        <taxon>Magnoliopsida</taxon>
        <taxon>eudicotyledons</taxon>
        <taxon>Gunneridae</taxon>
        <taxon>Pentapetalae</taxon>
        <taxon>rosids</taxon>
        <taxon>fabids</taxon>
        <taxon>Fagales</taxon>
        <taxon>Fagaceae</taxon>
        <taxon>Castanea</taxon>
    </lineage>
</organism>
<dbReference type="SUPFAM" id="SSF54631">
    <property type="entry name" value="CBS-domain pair"/>
    <property type="match status" value="1"/>
</dbReference>
<dbReference type="InterPro" id="IPR016169">
    <property type="entry name" value="FAD-bd_PCMH_sub2"/>
</dbReference>
<dbReference type="Pfam" id="PF00571">
    <property type="entry name" value="CBS"/>
    <property type="match status" value="1"/>
</dbReference>
<dbReference type="SMART" id="SM01091">
    <property type="entry name" value="CorC_HlyC"/>
    <property type="match status" value="1"/>
</dbReference>
<proteinExistence type="predicted"/>
<evidence type="ECO:0000259" key="5">
    <source>
        <dbReference type="PROSITE" id="PS51371"/>
    </source>
</evidence>
<name>A0A8J4QGU2_9ROSI</name>
<evidence type="ECO:0000313" key="6">
    <source>
        <dbReference type="EMBL" id="KAF3950463.1"/>
    </source>
</evidence>
<accession>A0A8J4QGU2</accession>
<protein>
    <recommendedName>
        <fullName evidence="5">CBS domain-containing protein</fullName>
    </recommendedName>
</protein>
<evidence type="ECO:0000256" key="1">
    <source>
        <dbReference type="ARBA" id="ARBA00022737"/>
    </source>
</evidence>